<dbReference type="EMBL" id="JADHSG010000001">
    <property type="protein sequence ID" value="MBL6902724.1"/>
    <property type="molecule type" value="Genomic_DNA"/>
</dbReference>
<dbReference type="InterPro" id="IPR055268">
    <property type="entry name" value="PCB-like"/>
</dbReference>
<evidence type="ECO:0000259" key="1">
    <source>
        <dbReference type="PROSITE" id="PS50991"/>
    </source>
</evidence>
<dbReference type="Gene3D" id="3.20.20.70">
    <property type="entry name" value="Aldolase class I"/>
    <property type="match status" value="1"/>
</dbReference>
<dbReference type="InterPro" id="IPR003379">
    <property type="entry name" value="Carboxylase_cons_dom"/>
</dbReference>
<dbReference type="Pfam" id="PF02436">
    <property type="entry name" value="PYC_OADA"/>
    <property type="match status" value="1"/>
</dbReference>
<comment type="caution">
    <text evidence="2">The sequence shown here is derived from an EMBL/GenBank/DDBJ whole genome shotgun (WGS) entry which is preliminary data.</text>
</comment>
<sequence length="465" mass="53046">MKKKPNITEVVLRDGQQSLIATRMTVEDMLPIISKMDKVGFSSVEVWGGATYDCCLRFLNEDPWNRLKLFKKNFKKTQLQMLLRGQNIVGYKKYHDSVLSLFIKNASKSGIDIFRTFDSLNDVTNIESSIKFINLNKKHPQGTIAYTTSPKHTNKYWLKLAADIEDMGASSLAIKDMSGLLKPYAAFELITLLKKNLKIPIYLHTHATTGMADATNLKAYEAGVDNIDTSISSFSGTYAHTATESFISMIYKENNNAYDMKILNEIADYFTDVRVKYSKYEGSLKSIDTKMLHNQVPGGMLSNLENQLKELGMEDKFDELINEIPLIRKDLGYIPLVTPSSQIVGTQALLNVRNGNRYETLTNEMIELVNGNYGKLTGKINKELLDRVNANKTVKDKPLLTVEDYRLLFKQKCIDSNLKNLYKNDKHLLNYIFYPEVAIKFYKEQERAAEYELYDLQESLGVVIE</sequence>
<reference evidence="2" key="1">
    <citation type="submission" date="2020-10" db="EMBL/GenBank/DDBJ databases">
        <title>Microbiome of the Black Sea water column analyzed by genome centric metagenomics.</title>
        <authorList>
            <person name="Cabello-Yeves P.J."/>
            <person name="Callieri C."/>
            <person name="Picazo A."/>
            <person name="Mehrshad M."/>
            <person name="Haro-Moreno J.M."/>
            <person name="Roda-Garcia J."/>
            <person name="Dzembekova N."/>
            <person name="Slabakova V."/>
            <person name="Slabakova N."/>
            <person name="Moncheva S."/>
            <person name="Rodriguez-Valera F."/>
        </authorList>
    </citation>
    <scope>NUCLEOTIDE SEQUENCE</scope>
    <source>
        <strain evidence="2">BS30m-G43</strain>
    </source>
</reference>
<dbReference type="Proteomes" id="UP000705230">
    <property type="component" value="Unassembled WGS sequence"/>
</dbReference>
<organism evidence="2 3">
    <name type="scientific">SAR86 cluster bacterium</name>
    <dbReference type="NCBI Taxonomy" id="2030880"/>
    <lineage>
        <taxon>Bacteria</taxon>
        <taxon>Pseudomonadati</taxon>
        <taxon>Pseudomonadota</taxon>
        <taxon>Gammaproteobacteria</taxon>
        <taxon>SAR86 cluster</taxon>
    </lineage>
</organism>
<keyword evidence="2" id="KW-0436">Ligase</keyword>
<dbReference type="NCBIfam" id="NF006761">
    <property type="entry name" value="PRK09282.1"/>
    <property type="match status" value="1"/>
</dbReference>
<proteinExistence type="predicted"/>
<dbReference type="AlphaFoldDB" id="A0A937JCX1"/>
<dbReference type="Pfam" id="PF00682">
    <property type="entry name" value="HMGL-like"/>
    <property type="match status" value="1"/>
</dbReference>
<name>A0A937JCX1_9GAMM</name>
<evidence type="ECO:0000313" key="2">
    <source>
        <dbReference type="EMBL" id="MBL6902724.1"/>
    </source>
</evidence>
<dbReference type="GO" id="GO:0004736">
    <property type="term" value="F:pyruvate carboxylase activity"/>
    <property type="evidence" value="ECO:0007669"/>
    <property type="project" value="UniProtKB-EC"/>
</dbReference>
<dbReference type="SUPFAM" id="SSF89000">
    <property type="entry name" value="post-HMGL domain-like"/>
    <property type="match status" value="1"/>
</dbReference>
<dbReference type="InterPro" id="IPR013785">
    <property type="entry name" value="Aldolase_TIM"/>
</dbReference>
<feature type="domain" description="Pyruvate carboxyltransferase" evidence="1">
    <location>
        <begin position="5"/>
        <end position="264"/>
    </location>
</feature>
<dbReference type="CDD" id="cd07937">
    <property type="entry name" value="DRE_TIM_PC_TC_5S"/>
    <property type="match status" value="1"/>
</dbReference>
<dbReference type="PANTHER" id="PTHR43778">
    <property type="entry name" value="PYRUVATE CARBOXYLASE"/>
    <property type="match status" value="1"/>
</dbReference>
<keyword evidence="2" id="KW-0670">Pyruvate</keyword>
<dbReference type="SUPFAM" id="SSF51569">
    <property type="entry name" value="Aldolase"/>
    <property type="match status" value="1"/>
</dbReference>
<protein>
    <submittedName>
        <fullName evidence="2">Pyruvate carboxylase subunit B</fullName>
        <ecNumber evidence="2">6.4.1.1</ecNumber>
    </submittedName>
</protein>
<dbReference type="GO" id="GO:0006094">
    <property type="term" value="P:gluconeogenesis"/>
    <property type="evidence" value="ECO:0007669"/>
    <property type="project" value="TreeGrafter"/>
</dbReference>
<dbReference type="GO" id="GO:0005737">
    <property type="term" value="C:cytoplasm"/>
    <property type="evidence" value="ECO:0007669"/>
    <property type="project" value="TreeGrafter"/>
</dbReference>
<gene>
    <name evidence="2" type="ORF">ISR29_00800</name>
</gene>
<dbReference type="PANTHER" id="PTHR43778:SF2">
    <property type="entry name" value="PYRUVATE CARBOXYLASE, MITOCHONDRIAL"/>
    <property type="match status" value="1"/>
</dbReference>
<accession>A0A937JCX1</accession>
<dbReference type="InterPro" id="IPR000891">
    <property type="entry name" value="PYR_CT"/>
</dbReference>
<evidence type="ECO:0000313" key="3">
    <source>
        <dbReference type="Proteomes" id="UP000705230"/>
    </source>
</evidence>
<dbReference type="PROSITE" id="PS50991">
    <property type="entry name" value="PYR_CT"/>
    <property type="match status" value="1"/>
</dbReference>
<dbReference type="EC" id="6.4.1.1" evidence="2"/>